<evidence type="ECO:0000256" key="1">
    <source>
        <dbReference type="ARBA" id="ARBA00023002"/>
    </source>
</evidence>
<dbReference type="InterPro" id="IPR013328">
    <property type="entry name" value="6PGD_dom2"/>
</dbReference>
<dbReference type="SUPFAM" id="SSF51735">
    <property type="entry name" value="NAD(P)-binding Rossmann-fold domains"/>
    <property type="match status" value="1"/>
</dbReference>
<dbReference type="Pfam" id="PF14833">
    <property type="entry name" value="NAD_binding_11"/>
    <property type="match status" value="1"/>
</dbReference>
<evidence type="ECO:0000313" key="5">
    <source>
        <dbReference type="EMBL" id="MBO0333798.1"/>
    </source>
</evidence>
<protein>
    <submittedName>
        <fullName evidence="5">NAD(P)-dependent oxidoreductase</fullName>
    </submittedName>
</protein>
<accession>A0ABS3F5L2</accession>
<dbReference type="Pfam" id="PF03446">
    <property type="entry name" value="NAD_binding_2"/>
    <property type="match status" value="1"/>
</dbReference>
<dbReference type="InterPro" id="IPR015815">
    <property type="entry name" value="HIBADH-related"/>
</dbReference>
<dbReference type="Proteomes" id="UP000664761">
    <property type="component" value="Unassembled WGS sequence"/>
</dbReference>
<dbReference type="InterPro" id="IPR036291">
    <property type="entry name" value="NAD(P)-bd_dom_sf"/>
</dbReference>
<dbReference type="PANTHER" id="PTHR22981">
    <property type="entry name" value="3-HYDROXYISOBUTYRATE DEHYDROGENASE-RELATED"/>
    <property type="match status" value="1"/>
</dbReference>
<dbReference type="Gene3D" id="3.40.50.720">
    <property type="entry name" value="NAD(P)-binding Rossmann-like Domain"/>
    <property type="match status" value="1"/>
</dbReference>
<feature type="domain" description="3-hydroxyisobutyrate dehydrogenase-like NAD-binding" evidence="4">
    <location>
        <begin position="165"/>
        <end position="251"/>
    </location>
</feature>
<gene>
    <name evidence="5" type="ORF">J0X12_09240</name>
</gene>
<evidence type="ECO:0000313" key="6">
    <source>
        <dbReference type="Proteomes" id="UP000664761"/>
    </source>
</evidence>
<dbReference type="PANTHER" id="PTHR22981:SF7">
    <property type="entry name" value="3-HYDROXYISOBUTYRATE DEHYDROGENASE, MITOCHONDRIAL"/>
    <property type="match status" value="1"/>
</dbReference>
<keyword evidence="6" id="KW-1185">Reference proteome</keyword>
<dbReference type="SUPFAM" id="SSF48179">
    <property type="entry name" value="6-phosphogluconate dehydrogenase C-terminal domain-like"/>
    <property type="match status" value="1"/>
</dbReference>
<evidence type="ECO:0000256" key="2">
    <source>
        <dbReference type="ARBA" id="ARBA00023027"/>
    </source>
</evidence>
<keyword evidence="1" id="KW-0560">Oxidoreductase</keyword>
<evidence type="ECO:0000259" key="4">
    <source>
        <dbReference type="Pfam" id="PF14833"/>
    </source>
</evidence>
<dbReference type="EMBL" id="JAFLNC010000002">
    <property type="protein sequence ID" value="MBO0333798.1"/>
    <property type="molecule type" value="Genomic_DNA"/>
</dbReference>
<dbReference type="InterPro" id="IPR006115">
    <property type="entry name" value="6PGDH_NADP-bd"/>
</dbReference>
<comment type="caution">
    <text evidence="5">The sequence shown here is derived from an EMBL/GenBank/DDBJ whole genome shotgun (WGS) entry which is preliminary data.</text>
</comment>
<dbReference type="RefSeq" id="WP_207044616.1">
    <property type="nucleotide sequence ID" value="NZ_JAFLNC010000002.1"/>
</dbReference>
<dbReference type="InterPro" id="IPR029154">
    <property type="entry name" value="HIBADH-like_NADP-bd"/>
</dbReference>
<proteinExistence type="predicted"/>
<keyword evidence="2" id="KW-0520">NAD</keyword>
<dbReference type="InterPro" id="IPR008927">
    <property type="entry name" value="6-PGluconate_DH-like_C_sf"/>
</dbReference>
<organism evidence="5 6">
    <name type="scientific">Sneathiella sedimenti</name>
    <dbReference type="NCBI Taxonomy" id="2816034"/>
    <lineage>
        <taxon>Bacteria</taxon>
        <taxon>Pseudomonadati</taxon>
        <taxon>Pseudomonadota</taxon>
        <taxon>Alphaproteobacteria</taxon>
        <taxon>Sneathiellales</taxon>
        <taxon>Sneathiellaceae</taxon>
        <taxon>Sneathiella</taxon>
    </lineage>
</organism>
<dbReference type="PIRSF" id="PIRSF000103">
    <property type="entry name" value="HIBADH"/>
    <property type="match status" value="1"/>
</dbReference>
<evidence type="ECO:0000259" key="3">
    <source>
        <dbReference type="Pfam" id="PF03446"/>
    </source>
</evidence>
<sequence>MVTLPTIGVAGCGAMGLPMAKSLQRSGFDVYGYDVRPKTAFGDFSPRMLEDAAALAARCPVVISVVRDWSQTEELCFGNKGLFTGDAHPHILVVSSTLSPKIISILRKSLPSETRLIDAPMSGAPFSAEEGTLTFMLGGDADDIAEIMPAFTAMGSEINHLGPLGQGMLCKVLNNMLAASSVVAVREILKAADALEFPRDRLLEVASSSSGATWFGDNLDKISWATEGYSLVNTIGILEKDVNALIDTTADFPELRINEFARSVIAELRNLPEE</sequence>
<dbReference type="Gene3D" id="1.10.1040.10">
    <property type="entry name" value="N-(1-d-carboxylethyl)-l-norvaline Dehydrogenase, domain 2"/>
    <property type="match status" value="1"/>
</dbReference>
<name>A0ABS3F5L2_9PROT</name>
<reference evidence="5 6" key="1">
    <citation type="submission" date="2021-03" db="EMBL/GenBank/DDBJ databases">
        <title>Sneathiella sp. CAU 1612 isolated from Kang Won-do.</title>
        <authorList>
            <person name="Kim W."/>
        </authorList>
    </citation>
    <scope>NUCLEOTIDE SEQUENCE [LARGE SCALE GENOMIC DNA]</scope>
    <source>
        <strain evidence="5 6">CAU 1612</strain>
    </source>
</reference>
<feature type="domain" description="6-phosphogluconate dehydrogenase NADP-binding" evidence="3">
    <location>
        <begin position="6"/>
        <end position="162"/>
    </location>
</feature>